<dbReference type="PROSITE" id="PS51257">
    <property type="entry name" value="PROKAR_LIPOPROTEIN"/>
    <property type="match status" value="1"/>
</dbReference>
<accession>A0A1H0GPB2</accession>
<dbReference type="EMBL" id="FNII01000012">
    <property type="protein sequence ID" value="SDO08642.1"/>
    <property type="molecule type" value="Genomic_DNA"/>
</dbReference>
<evidence type="ECO:0008006" key="4">
    <source>
        <dbReference type="Google" id="ProtNLM"/>
    </source>
</evidence>
<gene>
    <name evidence="2" type="ORF">SAMN04487951_112114</name>
</gene>
<dbReference type="RefSeq" id="WP_089707292.1">
    <property type="nucleotide sequence ID" value="NZ_FNII01000012.1"/>
</dbReference>
<name>A0A1H0GPB2_9GAMM</name>
<sequence>MKRYCWVLAQSLLPLTLLGCGDPHQAEEPWETYFQQLESALADGAIESTSPPNIGAFPSREARLFDIDETRHSLLNVYALRECNITSLVAARNNQLGKVAPPSQQWLYERTLWQRLTLCWTSDVPEELSSDDRARLRRLTDVKTAQLPYVSWNAIFDSDEWIDSFARASHPLKVDAMPDIASQLNAVHYLQQMVEHQFSLAWQQDSSTLEQHLNTLRSRPLTAEMLRTLMLASQRLNDASEYLNQHSSSDETCLPKWNQHSLATLSDSAERWLTTVNRLITQQPIETPDALQAYRSRWLSLEASNAPWQQFQTAKNTHKRARSQFPDCEPH</sequence>
<organism evidence="2 3">
    <name type="scientific">Vreelandella arcis</name>
    <dbReference type="NCBI Taxonomy" id="416873"/>
    <lineage>
        <taxon>Bacteria</taxon>
        <taxon>Pseudomonadati</taxon>
        <taxon>Pseudomonadota</taxon>
        <taxon>Gammaproteobacteria</taxon>
        <taxon>Oceanospirillales</taxon>
        <taxon>Halomonadaceae</taxon>
        <taxon>Vreelandella</taxon>
    </lineage>
</organism>
<proteinExistence type="predicted"/>
<evidence type="ECO:0000256" key="1">
    <source>
        <dbReference type="SAM" id="SignalP"/>
    </source>
</evidence>
<dbReference type="AlphaFoldDB" id="A0A1H0GPB2"/>
<dbReference type="STRING" id="416873.SAMN04487951_112114"/>
<evidence type="ECO:0000313" key="3">
    <source>
        <dbReference type="Proteomes" id="UP000199677"/>
    </source>
</evidence>
<dbReference type="InterPro" id="IPR021431">
    <property type="entry name" value="DUF3080"/>
</dbReference>
<keyword evidence="1" id="KW-0732">Signal</keyword>
<dbReference type="Pfam" id="PF11279">
    <property type="entry name" value="DUF3080"/>
    <property type="match status" value="1"/>
</dbReference>
<protein>
    <recommendedName>
        <fullName evidence="4">DUF3080 family protein</fullName>
    </recommendedName>
</protein>
<feature type="chain" id="PRO_5011558127" description="DUF3080 family protein" evidence="1">
    <location>
        <begin position="27"/>
        <end position="331"/>
    </location>
</feature>
<dbReference type="OrthoDB" id="6997572at2"/>
<reference evidence="3" key="1">
    <citation type="submission" date="2016-10" db="EMBL/GenBank/DDBJ databases">
        <authorList>
            <person name="Varghese N."/>
            <person name="Submissions S."/>
        </authorList>
    </citation>
    <scope>NUCLEOTIDE SEQUENCE [LARGE SCALE GENOMIC DNA]</scope>
    <source>
        <strain evidence="3">CGMCC 1.6494</strain>
    </source>
</reference>
<keyword evidence="3" id="KW-1185">Reference proteome</keyword>
<feature type="signal peptide" evidence="1">
    <location>
        <begin position="1"/>
        <end position="26"/>
    </location>
</feature>
<dbReference type="Proteomes" id="UP000199677">
    <property type="component" value="Unassembled WGS sequence"/>
</dbReference>
<evidence type="ECO:0000313" key="2">
    <source>
        <dbReference type="EMBL" id="SDO08642.1"/>
    </source>
</evidence>